<dbReference type="Proteomes" id="UP001314263">
    <property type="component" value="Unassembled WGS sequence"/>
</dbReference>
<proteinExistence type="predicted"/>
<dbReference type="GO" id="GO:0005730">
    <property type="term" value="C:nucleolus"/>
    <property type="evidence" value="ECO:0007669"/>
    <property type="project" value="TreeGrafter"/>
</dbReference>
<dbReference type="InterPro" id="IPR018849">
    <property type="entry name" value="Urb2/Npa2_C"/>
</dbReference>
<dbReference type="InterPro" id="IPR052609">
    <property type="entry name" value="Ribosome_Biogenesis_Reg"/>
</dbReference>
<evidence type="ECO:0000256" key="1">
    <source>
        <dbReference type="SAM" id="MobiDB-lite"/>
    </source>
</evidence>
<keyword evidence="4" id="KW-1185">Reference proteome</keyword>
<dbReference type="Pfam" id="PF10441">
    <property type="entry name" value="Urb2"/>
    <property type="match status" value="1"/>
</dbReference>
<feature type="domain" description="Nucleolar 27S pre-rRNA processing Urb2/Npa2 C-terminal" evidence="2">
    <location>
        <begin position="1649"/>
        <end position="1863"/>
    </location>
</feature>
<evidence type="ECO:0000313" key="4">
    <source>
        <dbReference type="Proteomes" id="UP001314263"/>
    </source>
</evidence>
<accession>A0AAV1HUQ1</accession>
<protein>
    <recommendedName>
        <fullName evidence="2">Nucleolar 27S pre-rRNA processing Urb2/Npa2 C-terminal domain-containing protein</fullName>
    </recommendedName>
</protein>
<evidence type="ECO:0000259" key="2">
    <source>
        <dbReference type="Pfam" id="PF10441"/>
    </source>
</evidence>
<gene>
    <name evidence="3" type="ORF">CVIRNUC_001198</name>
</gene>
<dbReference type="GO" id="GO:0042254">
    <property type="term" value="P:ribosome biogenesis"/>
    <property type="evidence" value="ECO:0007669"/>
    <property type="project" value="TreeGrafter"/>
</dbReference>
<reference evidence="3 4" key="1">
    <citation type="submission" date="2023-10" db="EMBL/GenBank/DDBJ databases">
        <authorList>
            <person name="Maclean D."/>
            <person name="Macfadyen A."/>
        </authorList>
    </citation>
    <scope>NUCLEOTIDE SEQUENCE [LARGE SCALE GENOMIC DNA]</scope>
</reference>
<organism evidence="3 4">
    <name type="scientific">Coccomyxa viridis</name>
    <dbReference type="NCBI Taxonomy" id="1274662"/>
    <lineage>
        <taxon>Eukaryota</taxon>
        <taxon>Viridiplantae</taxon>
        <taxon>Chlorophyta</taxon>
        <taxon>core chlorophytes</taxon>
        <taxon>Trebouxiophyceae</taxon>
        <taxon>Trebouxiophyceae incertae sedis</taxon>
        <taxon>Coccomyxaceae</taxon>
        <taxon>Coccomyxa</taxon>
    </lineage>
</organism>
<dbReference type="EMBL" id="CAUYUE010000002">
    <property type="protein sequence ID" value="CAK0739811.1"/>
    <property type="molecule type" value="Genomic_DNA"/>
</dbReference>
<evidence type="ECO:0000313" key="3">
    <source>
        <dbReference type="EMBL" id="CAK0739811.1"/>
    </source>
</evidence>
<feature type="region of interest" description="Disordered" evidence="1">
    <location>
        <begin position="1047"/>
        <end position="1076"/>
    </location>
</feature>
<sequence length="1864" mass="195360">MAGTSATSMLKELHAKGAPFHRTIAIAKQLQSALSHRPGRHGDTAVEADWLARLRKAPAIVRAHYQRMLLEWTAGALARFSSAPAADDSRATKKRRLNAEPAAGLKSSSDADEDILDTLLQLWELFEALSKLPGTPSSSSLLANITEAAAKTCRLGVTRPNAGILGTAASHHADVTRRTVALSTDLGEQSAEARLPQAMLTSIRILQDSEAVQSFSSSVALAEAALRAAVAHADRGLQSSCTDAWCQLATAAIAQLGATCKSQPDSRKVFKTVATRLLVPILELESDKGEGAAGGSAWRALVHAARQLLDAVLLGSDHIGHVQELASASWRGMIQEAEKGEAGEHTALLRAESALPALRAPRHGKYAALPFEIVSNELDGMGAARLPGLLDSLPWLLLRFQAARKRVASSQAQSSGNASDKGAAGRMKHLADFAFLAILLQPLVHGLQRALQEPDEDEATGSRGGELLAAQCALADGAAELLRVGAAHGVYKPTQDPEGLQLKTLEALGSSIFGWCSGTLDHPAASLSADSAACRQALSAARVLGVLMDVEHRAVHPALDQLWGVVWRCAVLEEGRAPAAKLAATLFKAYGEIRQLVPLLESLADALSCPSCPASAADVVRHPDCRQSLHKALQDIPPGQRQALVHFVAASVQRTLQDDMSRECQAALLSLLQGTLKGVKVDMTTAAALAVAAQSLIRDALAVPLSLALARDACADSKSAQEMAGLLQLYRGALALHAACAGIQPQVAPLPGQAIFPDSNTSSGYFDALLCGSKGHSTASLQPALPDLSSLAATHLMPLGEQLQGGEWESSAALWQALAACMVQRMDILHERLLHMTCSCPEAAPALRSDGLAASTEPAAAAAAKKAGEAQANRVSADIMLKEQATDELNALTGALLGILNLDEELRSAGGPGIPCIGQLAKQSFSKMLIYAQQPGERLCFLTMLQKAAAAREQAYAEILAQQTKQRNSSGTGLQRPAAASQAGAAQDETLSLAAAAQQLLKGSELWQEPQVAQSLQAAVDTLLHGPARDLGLLFTADEAAISAQKLQESITRRSPAKENGNKHDRAANGMQETGHMSTGMRASAKNLIANKCMQSDAQSACGPQQAQCAADSLKLDEGTVAAAAAAEVFVLLNRMPLQWPALHEPAARHLLGLSLGFHKLVLRALEAARTQSEASRAAAGTGSEPTPAMQTFASSATALLGSILSFIAQLAASGSKGLADDLACVSADSGLDWPYLAADAAAREFPVALPGTPPGPQAVQAQDPDAELVSQAAAAIMYHSSRHALISHCSPAERATDNGAVQALEAWKEGARHSLQPGRPAWQLGSSQPQQLEVVCGALRSAAALAMPSTSAPAHGSSTDASAGPPDRSKSRHSTTAVLTQHTADLADLLYRLQAALEATLSHAEAGEEASHSVASLLGAAASLLEAARLLKGPGPGSKAGAALTSHLPAFLSLASGFFNSSCSGRALSAADWQLLQRPVRLMRAAAGEMQHLPQGSWMRLAALHIHCLTQLSRQMVEPGPKRQLNIALGILLPAPMLAQEDEQGCAAAAYHQLLRLSVRELALAAGEAELQELNLAVPGLLSKRRSDAAAACAVLQVLLLTIESAQSRAALKVLSQQSQGVASALIDHLLSCDHQSHEGMSPWAACLALRCLESLAVRDTGVQMPGQLVGAILHLPLDLLSMPGAPVRSAGVFTACCHVLLAMVRHRAAAVRRCMALLAASARALLRDLLRWQAPRHADAARQCAEHLSHLYEDIAERKEVLGMYCHHILADYITLAAAPVGLAGQERPDMGTLGQQHTAHLLPEAAAALKRGACALYGACLPAQVQHVYTVLQSSGGGTRRAAMAELRQTYETSIKFSGKV</sequence>
<feature type="compositionally biased region" description="Polar residues" evidence="1">
    <location>
        <begin position="1349"/>
        <end position="1362"/>
    </location>
</feature>
<feature type="compositionally biased region" description="Basic and acidic residues" evidence="1">
    <location>
        <begin position="1056"/>
        <end position="1067"/>
    </location>
</feature>
<dbReference type="PANTHER" id="PTHR15682:SF2">
    <property type="entry name" value="UNHEALTHY RIBOSOME BIOGENESIS PROTEIN 2 HOMOLOG"/>
    <property type="match status" value="1"/>
</dbReference>
<dbReference type="PANTHER" id="PTHR15682">
    <property type="entry name" value="UNHEALTHY RIBOSOME BIOGENESIS PROTEIN 2 HOMOLOG"/>
    <property type="match status" value="1"/>
</dbReference>
<feature type="region of interest" description="Disordered" evidence="1">
    <location>
        <begin position="1348"/>
        <end position="1378"/>
    </location>
</feature>
<name>A0AAV1HUQ1_9CHLO</name>
<comment type="caution">
    <text evidence="3">The sequence shown here is derived from an EMBL/GenBank/DDBJ whole genome shotgun (WGS) entry which is preliminary data.</text>
</comment>
<feature type="region of interest" description="Disordered" evidence="1">
    <location>
        <begin position="88"/>
        <end position="108"/>
    </location>
</feature>